<dbReference type="RefSeq" id="WP_044272843.1">
    <property type="nucleotide sequence ID" value="NZ_WIWJ01000042.1"/>
</dbReference>
<evidence type="ECO:0000313" key="1">
    <source>
        <dbReference type="EMBL" id="MQT48986.1"/>
    </source>
</evidence>
<accession>A0A7X1WCC5</accession>
<evidence type="ECO:0000313" key="2">
    <source>
        <dbReference type="Proteomes" id="UP000441404"/>
    </source>
</evidence>
<dbReference type="AlphaFoldDB" id="A0A7X1WCC5"/>
<sequence>MDYYAKIKVRGYDFLCVKFRHATRIYLAINEDGELRKIPVLGHKTSSKGKQLYYFAECSNGQGAEIELQRCKLYSGAYKALRELYQGLDDLVENNNKYVDALEKDLRGRYLP</sequence>
<organism evidence="1 2">
    <name type="scientific">Pseudomonas helleri</name>
    <dbReference type="NCBI Taxonomy" id="1608996"/>
    <lineage>
        <taxon>Bacteria</taxon>
        <taxon>Pseudomonadati</taxon>
        <taxon>Pseudomonadota</taxon>
        <taxon>Gammaproteobacteria</taxon>
        <taxon>Pseudomonadales</taxon>
        <taxon>Pseudomonadaceae</taxon>
        <taxon>Pseudomonas</taxon>
    </lineage>
</organism>
<comment type="caution">
    <text evidence="1">The sequence shown here is derived from an EMBL/GenBank/DDBJ whole genome shotgun (WGS) entry which is preliminary data.</text>
</comment>
<dbReference type="Proteomes" id="UP000441404">
    <property type="component" value="Unassembled WGS sequence"/>
</dbReference>
<gene>
    <name evidence="1" type="ORF">GHO40_19975</name>
</gene>
<proteinExistence type="predicted"/>
<dbReference type="EMBL" id="WIWJ01000042">
    <property type="protein sequence ID" value="MQT48986.1"/>
    <property type="molecule type" value="Genomic_DNA"/>
</dbReference>
<name>A0A7X1WCC5_9PSED</name>
<protein>
    <submittedName>
        <fullName evidence="1">Uncharacterized protein</fullName>
    </submittedName>
</protein>
<reference evidence="1 2" key="1">
    <citation type="submission" date="2019-10" db="EMBL/GenBank/DDBJ databases">
        <title>Evaluation of single-gene subtyping targets for Pseudomonas.</title>
        <authorList>
            <person name="Reichler S.J."/>
            <person name="Orsi R.H."/>
            <person name="Wiedmann M."/>
            <person name="Martin N.H."/>
            <person name="Murphy S.I."/>
        </authorList>
    </citation>
    <scope>NUCLEOTIDE SEQUENCE [LARGE SCALE GENOMIC DNA]</scope>
    <source>
        <strain evidence="1 2">FSL R10-3257</strain>
    </source>
</reference>